<dbReference type="Pfam" id="PF00702">
    <property type="entry name" value="Hydrolase"/>
    <property type="match status" value="1"/>
</dbReference>
<evidence type="ECO:0000256" key="3">
    <source>
        <dbReference type="ARBA" id="ARBA00022801"/>
    </source>
</evidence>
<keyword evidence="3 5" id="KW-0378">Hydrolase</keyword>
<protein>
    <submittedName>
        <fullName evidence="5">HAD family hydrolase</fullName>
    </submittedName>
</protein>
<dbReference type="PANTHER" id="PTHR46470">
    <property type="entry name" value="N-ACYLNEURAMINATE-9-PHOSPHATASE"/>
    <property type="match status" value="1"/>
</dbReference>
<dbReference type="EMBL" id="JACSPO010000010">
    <property type="protein sequence ID" value="MBD8063391.1"/>
    <property type="molecule type" value="Genomic_DNA"/>
</dbReference>
<proteinExistence type="predicted"/>
<reference evidence="5 6" key="1">
    <citation type="submission" date="2020-08" db="EMBL/GenBank/DDBJ databases">
        <title>A Genomic Blueprint of the Chicken Gut Microbiome.</title>
        <authorList>
            <person name="Gilroy R."/>
            <person name="Ravi A."/>
            <person name="Getino M."/>
            <person name="Pursley I."/>
            <person name="Horton D.L."/>
            <person name="Alikhan N.-F."/>
            <person name="Baker D."/>
            <person name="Gharbi K."/>
            <person name="Hall N."/>
            <person name="Watson M."/>
            <person name="Adriaenssens E.M."/>
            <person name="Foster-Nyarko E."/>
            <person name="Jarju S."/>
            <person name="Secka A."/>
            <person name="Antonio M."/>
            <person name="Oren A."/>
            <person name="Chaudhuri R."/>
            <person name="La Ragione R.M."/>
            <person name="Hildebrand F."/>
            <person name="Pallen M.J."/>
        </authorList>
    </citation>
    <scope>NUCLEOTIDE SEQUENCE [LARGE SCALE GENOMIC DNA]</scope>
    <source>
        <strain evidence="5 6">Sa1BUA1</strain>
    </source>
</reference>
<dbReference type="SFLD" id="SFLDG01129">
    <property type="entry name" value="C1.5:_HAD__Beta-PGM__Phosphata"/>
    <property type="match status" value="1"/>
</dbReference>
<comment type="cofactor">
    <cofactor evidence="1">
        <name>Mg(2+)</name>
        <dbReference type="ChEBI" id="CHEBI:18420"/>
    </cofactor>
</comment>
<evidence type="ECO:0000256" key="2">
    <source>
        <dbReference type="ARBA" id="ARBA00022723"/>
    </source>
</evidence>
<dbReference type="RefSeq" id="WP_251840489.1">
    <property type="nucleotide sequence ID" value="NZ_JACSPO010000010.1"/>
</dbReference>
<dbReference type="GO" id="GO:0016787">
    <property type="term" value="F:hydrolase activity"/>
    <property type="evidence" value="ECO:0007669"/>
    <property type="project" value="UniProtKB-KW"/>
</dbReference>
<evidence type="ECO:0000256" key="4">
    <source>
        <dbReference type="ARBA" id="ARBA00022842"/>
    </source>
</evidence>
<evidence type="ECO:0000313" key="6">
    <source>
        <dbReference type="Proteomes" id="UP000661894"/>
    </source>
</evidence>
<dbReference type="SUPFAM" id="SSF56784">
    <property type="entry name" value="HAD-like"/>
    <property type="match status" value="1"/>
</dbReference>
<sequence>MSPINFVVFDLDDTLTPEKTYVRSGFAAVADYLAPVVATSARDIADALMSFQAETPGRAFDRVLELLRVDHVTSKELVTLYREHTPQIDFYGDVMPTLSALREIGVRIGIVTDGYAVAQRSKLNALGASELVDEIIITDEYGPDFWKPDPRSFEMLARNAGSDVAHMAYVGDNPAKDFAVASTLPLTTVRVMRDGVHSHRAYLNDLREHIRISALTDIPHVLSLRPHSEGRKA</sequence>
<dbReference type="InterPro" id="IPR023214">
    <property type="entry name" value="HAD_sf"/>
</dbReference>
<name>A0ABR8Z630_9MICO</name>
<keyword evidence="4" id="KW-0460">Magnesium</keyword>
<dbReference type="PANTHER" id="PTHR46470:SF2">
    <property type="entry name" value="GLYCERALDEHYDE 3-PHOSPHATE PHOSPHATASE"/>
    <property type="match status" value="1"/>
</dbReference>
<dbReference type="Gene3D" id="1.10.150.520">
    <property type="match status" value="1"/>
</dbReference>
<evidence type="ECO:0000256" key="1">
    <source>
        <dbReference type="ARBA" id="ARBA00001946"/>
    </source>
</evidence>
<comment type="caution">
    <text evidence="5">The sequence shown here is derived from an EMBL/GenBank/DDBJ whole genome shotgun (WGS) entry which is preliminary data.</text>
</comment>
<organism evidence="5 6">
    <name type="scientific">Oceanitalea stevensii</name>
    <dbReference type="NCBI Taxonomy" id="2763072"/>
    <lineage>
        <taxon>Bacteria</taxon>
        <taxon>Bacillati</taxon>
        <taxon>Actinomycetota</taxon>
        <taxon>Actinomycetes</taxon>
        <taxon>Micrococcales</taxon>
        <taxon>Bogoriellaceae</taxon>
        <taxon>Georgenia</taxon>
    </lineage>
</organism>
<dbReference type="InterPro" id="IPR051400">
    <property type="entry name" value="HAD-like_hydrolase"/>
</dbReference>
<dbReference type="InterPro" id="IPR006439">
    <property type="entry name" value="HAD-SF_hydro_IA"/>
</dbReference>
<accession>A0ABR8Z630</accession>
<dbReference type="Proteomes" id="UP000661894">
    <property type="component" value="Unassembled WGS sequence"/>
</dbReference>
<keyword evidence="2" id="KW-0479">Metal-binding</keyword>
<evidence type="ECO:0000313" key="5">
    <source>
        <dbReference type="EMBL" id="MBD8063391.1"/>
    </source>
</evidence>
<keyword evidence="6" id="KW-1185">Reference proteome</keyword>
<dbReference type="InterPro" id="IPR036412">
    <property type="entry name" value="HAD-like_sf"/>
</dbReference>
<dbReference type="NCBIfam" id="TIGR01549">
    <property type="entry name" value="HAD-SF-IA-v1"/>
    <property type="match status" value="1"/>
</dbReference>
<dbReference type="Gene3D" id="3.40.50.1000">
    <property type="entry name" value="HAD superfamily/HAD-like"/>
    <property type="match status" value="1"/>
</dbReference>
<dbReference type="SFLD" id="SFLDS00003">
    <property type="entry name" value="Haloacid_Dehalogenase"/>
    <property type="match status" value="1"/>
</dbReference>
<gene>
    <name evidence="5" type="ORF">H9624_13785</name>
</gene>